<keyword evidence="2" id="KW-0732">Signal</keyword>
<dbReference type="Gramene" id="OGLUM02G18370.1">
    <property type="protein sequence ID" value="OGLUM02G18370.1"/>
    <property type="gene ID" value="OGLUM02G18370"/>
</dbReference>
<evidence type="ECO:0000256" key="1">
    <source>
        <dbReference type="SAM" id="MobiDB-lite"/>
    </source>
</evidence>
<evidence type="ECO:0000313" key="3">
    <source>
        <dbReference type="EnsemblPlants" id="OGLUM02G18370.1"/>
    </source>
</evidence>
<reference evidence="3" key="1">
    <citation type="submission" date="2015-04" db="UniProtKB">
        <authorList>
            <consortium name="EnsemblPlants"/>
        </authorList>
    </citation>
    <scope>IDENTIFICATION</scope>
</reference>
<organism evidence="3">
    <name type="scientific">Oryza glumipatula</name>
    <dbReference type="NCBI Taxonomy" id="40148"/>
    <lineage>
        <taxon>Eukaryota</taxon>
        <taxon>Viridiplantae</taxon>
        <taxon>Streptophyta</taxon>
        <taxon>Embryophyta</taxon>
        <taxon>Tracheophyta</taxon>
        <taxon>Spermatophyta</taxon>
        <taxon>Magnoliopsida</taxon>
        <taxon>Liliopsida</taxon>
        <taxon>Poales</taxon>
        <taxon>Poaceae</taxon>
        <taxon>BOP clade</taxon>
        <taxon>Oryzoideae</taxon>
        <taxon>Oryzeae</taxon>
        <taxon>Oryzinae</taxon>
        <taxon>Oryza</taxon>
    </lineage>
</organism>
<feature type="chain" id="PRO_5002351488" description="Secreted protein" evidence="2">
    <location>
        <begin position="19"/>
        <end position="79"/>
    </location>
</feature>
<evidence type="ECO:0000313" key="4">
    <source>
        <dbReference type="Proteomes" id="UP000026961"/>
    </source>
</evidence>
<name>A0A0D9YST2_9ORYZ</name>
<feature type="compositionally biased region" description="Low complexity" evidence="1">
    <location>
        <begin position="58"/>
        <end position="72"/>
    </location>
</feature>
<evidence type="ECO:0008006" key="5">
    <source>
        <dbReference type="Google" id="ProtNLM"/>
    </source>
</evidence>
<dbReference type="Proteomes" id="UP000026961">
    <property type="component" value="Chromosome 2"/>
</dbReference>
<feature type="region of interest" description="Disordered" evidence="1">
    <location>
        <begin position="58"/>
        <end position="79"/>
    </location>
</feature>
<reference evidence="3" key="2">
    <citation type="submission" date="2018-05" db="EMBL/GenBank/DDBJ databases">
        <title>OgluRS3 (Oryza glumaepatula Reference Sequence Version 3).</title>
        <authorList>
            <person name="Zhang J."/>
            <person name="Kudrna D."/>
            <person name="Lee S."/>
            <person name="Talag J."/>
            <person name="Welchert J."/>
            <person name="Wing R.A."/>
        </authorList>
    </citation>
    <scope>NUCLEOTIDE SEQUENCE [LARGE SCALE GENOMIC DNA]</scope>
</reference>
<evidence type="ECO:0000256" key="2">
    <source>
        <dbReference type="SAM" id="SignalP"/>
    </source>
</evidence>
<dbReference type="EnsemblPlants" id="OGLUM02G18370.1">
    <property type="protein sequence ID" value="OGLUM02G18370.1"/>
    <property type="gene ID" value="OGLUM02G18370"/>
</dbReference>
<keyword evidence="4" id="KW-1185">Reference proteome</keyword>
<dbReference type="AlphaFoldDB" id="A0A0D9YST2"/>
<feature type="signal peptide" evidence="2">
    <location>
        <begin position="1"/>
        <end position="18"/>
    </location>
</feature>
<dbReference type="HOGENOM" id="CLU_2609916_0_0_1"/>
<protein>
    <recommendedName>
        <fullName evidence="5">Secreted protein</fullName>
    </recommendedName>
</protein>
<sequence>MAASWCLCLITMVTVSYWNNSVTTNSAITARYSSNVPATKSASAHAALLTLSHLNPSANPPSHAAGPPAAGARVHVSFA</sequence>
<accession>A0A0D9YST2</accession>
<proteinExistence type="predicted"/>